<reference evidence="1" key="1">
    <citation type="submission" date="2022-04" db="EMBL/GenBank/DDBJ databases">
        <title>Chromosome-scale genome assembly of Holotrichia oblita Faldermann.</title>
        <authorList>
            <person name="Rongchong L."/>
        </authorList>
    </citation>
    <scope>NUCLEOTIDE SEQUENCE</scope>
    <source>
        <strain evidence="1">81SQS9</strain>
    </source>
</reference>
<sequence length="444" mass="51139">METPEIKEVPNLPKALSLEEKKYLLAVERGDMANVRRILERAQHFNIPNINCVDSLGRNALTLAIDGENLEMVELLVVMGVETKDALLHSINVEFVEAVELLLDHEELIHKDGEPYSWQRVNLSTASFTPDITPLILAAHRNNYEILKLLLDRGATLPMPHDIKCGCEECLRESKEDSLRHSLSRVNEYKALASPSLIALSSGDPILTAFQLSWELRNLAFAEPECKSEYLELRKQCQQFAVDLLHQSRTSEELAVILNHDPDKPSYEVGEQMTLARLELAITYKQKKFVAHPNIQQLLAALWYEGVPGFRRKSSIRKFFIISKRRNLEEKERDYRYSSVVRALIWRYVSSMHRKCEESSVTEEDINEVKSDISAFRYEMLEILNKNGMDVSCAEKKEKAILGKKMKVWERRLMKDFKVAPINSEEMEKFIYVTAPENEDSLAR</sequence>
<dbReference type="Proteomes" id="UP001056778">
    <property type="component" value="Chromosome 4"/>
</dbReference>
<keyword evidence="1" id="KW-0675">Receptor</keyword>
<dbReference type="EMBL" id="CM043018">
    <property type="protein sequence ID" value="KAI4463497.1"/>
    <property type="molecule type" value="Genomic_DNA"/>
</dbReference>
<comment type="caution">
    <text evidence="1">The sequence shown here is derived from an EMBL/GenBank/DDBJ whole genome shotgun (WGS) entry which is preliminary data.</text>
</comment>
<accession>A0ACB9T9M5</accession>
<gene>
    <name evidence="1" type="ORF">MML48_4g00009170</name>
</gene>
<name>A0ACB9T9M5_HOLOL</name>
<evidence type="ECO:0000313" key="1">
    <source>
        <dbReference type="EMBL" id="KAI4463497.1"/>
    </source>
</evidence>
<protein>
    <submittedName>
        <fullName evidence="1">Transient receptor potential channel</fullName>
    </submittedName>
</protein>
<keyword evidence="2" id="KW-1185">Reference proteome</keyword>
<evidence type="ECO:0000313" key="2">
    <source>
        <dbReference type="Proteomes" id="UP001056778"/>
    </source>
</evidence>
<proteinExistence type="predicted"/>
<organism evidence="1 2">
    <name type="scientific">Holotrichia oblita</name>
    <name type="common">Chafer beetle</name>
    <dbReference type="NCBI Taxonomy" id="644536"/>
    <lineage>
        <taxon>Eukaryota</taxon>
        <taxon>Metazoa</taxon>
        <taxon>Ecdysozoa</taxon>
        <taxon>Arthropoda</taxon>
        <taxon>Hexapoda</taxon>
        <taxon>Insecta</taxon>
        <taxon>Pterygota</taxon>
        <taxon>Neoptera</taxon>
        <taxon>Endopterygota</taxon>
        <taxon>Coleoptera</taxon>
        <taxon>Polyphaga</taxon>
        <taxon>Scarabaeiformia</taxon>
        <taxon>Scarabaeidae</taxon>
        <taxon>Melolonthinae</taxon>
        <taxon>Holotrichia</taxon>
    </lineage>
</organism>